<dbReference type="PROSITE" id="PS50910">
    <property type="entry name" value="HEPN"/>
    <property type="match status" value="1"/>
</dbReference>
<dbReference type="KEGG" id="csty:KN1_10720"/>
<proteinExistence type="predicted"/>
<dbReference type="Proteomes" id="UP000825123">
    <property type="component" value="Chromosome"/>
</dbReference>
<dbReference type="Gene3D" id="1.20.120.330">
    <property type="entry name" value="Nucleotidyltransferases domain 2"/>
    <property type="match status" value="1"/>
</dbReference>
<dbReference type="AlphaFoldDB" id="A0A8D5U5A1"/>
<reference evidence="2 3" key="1">
    <citation type="submission" date="2021-04" db="EMBL/GenBank/DDBJ databases">
        <title>Complete genome sequence of Stygiolobus sp. KN-1.</title>
        <authorList>
            <person name="Nakamura K."/>
            <person name="Sakai H."/>
            <person name="Kurosawa N."/>
        </authorList>
    </citation>
    <scope>NUCLEOTIDE SEQUENCE [LARGE SCALE GENOMIC DNA]</scope>
    <source>
        <strain evidence="2 3">KN-1</strain>
    </source>
</reference>
<dbReference type="GeneID" id="66162815"/>
<dbReference type="SMART" id="SM00748">
    <property type="entry name" value="HEPN"/>
    <property type="match status" value="1"/>
</dbReference>
<feature type="domain" description="HEPN" evidence="1">
    <location>
        <begin position="10"/>
        <end position="116"/>
    </location>
</feature>
<dbReference type="Pfam" id="PF05168">
    <property type="entry name" value="HEPN"/>
    <property type="match status" value="1"/>
</dbReference>
<evidence type="ECO:0000259" key="1">
    <source>
        <dbReference type="PROSITE" id="PS50910"/>
    </source>
</evidence>
<organism evidence="2 3">
    <name type="scientific">Stygiolobus caldivivus</name>
    <dbReference type="NCBI Taxonomy" id="2824673"/>
    <lineage>
        <taxon>Archaea</taxon>
        <taxon>Thermoproteota</taxon>
        <taxon>Thermoprotei</taxon>
        <taxon>Sulfolobales</taxon>
        <taxon>Sulfolobaceae</taxon>
        <taxon>Stygiolobus</taxon>
    </lineage>
</organism>
<evidence type="ECO:0000313" key="3">
    <source>
        <dbReference type="Proteomes" id="UP000825123"/>
    </source>
</evidence>
<name>A0A8D5U5A1_9CREN</name>
<sequence>MKKELVDAFKDRALRFFEEAVSDLDKGWYDFAVFHLEQSLQLALKAALLEKKGSYPFTHDIDELINSLADTRLVGLRDRNRELVTLLKVAYTGSIYSPDYYDKEVAVKLVELVKECLKVLGVWKG</sequence>
<accession>A0A8D5U5A1</accession>
<keyword evidence="3" id="KW-1185">Reference proteome</keyword>
<dbReference type="RefSeq" id="WP_221289791.1">
    <property type="nucleotide sequence ID" value="NZ_AP024597.1"/>
</dbReference>
<evidence type="ECO:0000313" key="2">
    <source>
        <dbReference type="EMBL" id="BCU69775.1"/>
    </source>
</evidence>
<dbReference type="InterPro" id="IPR007842">
    <property type="entry name" value="HEPN_dom"/>
</dbReference>
<protein>
    <recommendedName>
        <fullName evidence="1">HEPN domain-containing protein</fullName>
    </recommendedName>
</protein>
<dbReference type="SUPFAM" id="SSF81593">
    <property type="entry name" value="Nucleotidyltransferase substrate binding subunit/domain"/>
    <property type="match status" value="1"/>
</dbReference>
<dbReference type="EMBL" id="AP024597">
    <property type="protein sequence ID" value="BCU69775.1"/>
    <property type="molecule type" value="Genomic_DNA"/>
</dbReference>
<gene>
    <name evidence="2" type="ORF">KN1_10720</name>
</gene>